<dbReference type="Proteomes" id="UP000051886">
    <property type="component" value="Unassembled WGS sequence"/>
</dbReference>
<evidence type="ECO:0000256" key="1">
    <source>
        <dbReference type="SAM" id="Coils"/>
    </source>
</evidence>
<dbReference type="STRING" id="449659.IV66_GL001155"/>
<evidence type="ECO:0000313" key="4">
    <source>
        <dbReference type="Proteomes" id="UP000051886"/>
    </source>
</evidence>
<keyword evidence="4" id="KW-1185">Reference proteome</keyword>
<feature type="region of interest" description="Disordered" evidence="2">
    <location>
        <begin position="65"/>
        <end position="91"/>
    </location>
</feature>
<name>A0A0R2LSF2_9LACO</name>
<evidence type="ECO:0000313" key="3">
    <source>
        <dbReference type="EMBL" id="KRO02560.1"/>
    </source>
</evidence>
<dbReference type="RefSeq" id="WP_017866953.1">
    <property type="nucleotide sequence ID" value="NZ_BJYB01000025.1"/>
</dbReference>
<evidence type="ECO:0000256" key="2">
    <source>
        <dbReference type="SAM" id="MobiDB-lite"/>
    </source>
</evidence>
<sequence>MAVSNIEKQQAKLEKLNNRIKQEKKKIDQRLGREIIKDAKLDYSNLDQGTIKELASKFVTYLNENSNTKQPNDYVSNQSNEQGAKFNQPQG</sequence>
<comment type="caution">
    <text evidence="3">The sequence shown here is derived from an EMBL/GenBank/DDBJ whole genome shotgun (WGS) entry which is preliminary data.</text>
</comment>
<gene>
    <name evidence="3" type="ORF">IV66_GL001155</name>
</gene>
<dbReference type="EMBL" id="JQCN01000002">
    <property type="protein sequence ID" value="KRO02560.1"/>
    <property type="molecule type" value="Genomic_DNA"/>
</dbReference>
<accession>A0A0R2LSF2</accession>
<organism evidence="3 4">
    <name type="scientific">Ligilactobacillus pobuzihii</name>
    <dbReference type="NCBI Taxonomy" id="449659"/>
    <lineage>
        <taxon>Bacteria</taxon>
        <taxon>Bacillati</taxon>
        <taxon>Bacillota</taxon>
        <taxon>Bacilli</taxon>
        <taxon>Lactobacillales</taxon>
        <taxon>Lactobacillaceae</taxon>
        <taxon>Ligilactobacillus</taxon>
    </lineage>
</organism>
<proteinExistence type="predicted"/>
<keyword evidence="1" id="KW-0175">Coiled coil</keyword>
<reference evidence="3 4" key="1">
    <citation type="journal article" date="2015" name="Genome Announc.">
        <title>Expanding the biotechnology potential of lactobacilli through comparative genomics of 213 strains and associated genera.</title>
        <authorList>
            <person name="Sun Z."/>
            <person name="Harris H.M."/>
            <person name="McCann A."/>
            <person name="Guo C."/>
            <person name="Argimon S."/>
            <person name="Zhang W."/>
            <person name="Yang X."/>
            <person name="Jeffery I.B."/>
            <person name="Cooney J.C."/>
            <person name="Kagawa T.F."/>
            <person name="Liu W."/>
            <person name="Song Y."/>
            <person name="Salvetti E."/>
            <person name="Wrobel A."/>
            <person name="Rasinkangas P."/>
            <person name="Parkhill J."/>
            <person name="Rea M.C."/>
            <person name="O'Sullivan O."/>
            <person name="Ritari J."/>
            <person name="Douillard F.P."/>
            <person name="Paul Ross R."/>
            <person name="Yang R."/>
            <person name="Briner A.E."/>
            <person name="Felis G.E."/>
            <person name="de Vos W.M."/>
            <person name="Barrangou R."/>
            <person name="Klaenhammer T.R."/>
            <person name="Caufield P.W."/>
            <person name="Cui Y."/>
            <person name="Zhang H."/>
            <person name="O'Toole P.W."/>
        </authorList>
    </citation>
    <scope>NUCLEOTIDE SEQUENCE [LARGE SCALE GENOMIC DNA]</scope>
    <source>
        <strain evidence="3 4">NBRC 103219</strain>
    </source>
</reference>
<feature type="coiled-coil region" evidence="1">
    <location>
        <begin position="3"/>
        <end position="33"/>
    </location>
</feature>
<dbReference type="AlphaFoldDB" id="A0A0R2LSF2"/>
<dbReference type="PATRIC" id="fig|449659.4.peg.1170"/>
<protein>
    <submittedName>
        <fullName evidence="3">Pil2 6</fullName>
    </submittedName>
</protein>